<evidence type="ECO:0000313" key="1">
    <source>
        <dbReference type="EMBL" id="PWC29025.1"/>
    </source>
</evidence>
<accession>A0A2U1V555</accession>
<dbReference type="OrthoDB" id="7369978at2"/>
<evidence type="ECO:0000313" key="2">
    <source>
        <dbReference type="Proteomes" id="UP000245048"/>
    </source>
</evidence>
<dbReference type="EMBL" id="PDOA01000005">
    <property type="protein sequence ID" value="PWC29025.1"/>
    <property type="molecule type" value="Genomic_DNA"/>
</dbReference>
<proteinExistence type="predicted"/>
<name>A0A2U1V555_9PROT</name>
<dbReference type="AlphaFoldDB" id="A0A2U1V555"/>
<comment type="caution">
    <text evidence="1">The sequence shown here is derived from an EMBL/GenBank/DDBJ whole genome shotgun (WGS) entry which is preliminary data.</text>
</comment>
<gene>
    <name evidence="1" type="ORF">CR165_10575</name>
</gene>
<protein>
    <submittedName>
        <fullName evidence="1">Uncharacterized protein</fullName>
    </submittedName>
</protein>
<organism evidence="1 2">
    <name type="scientific">Teichococcus aestuarii</name>
    <dbReference type="NCBI Taxonomy" id="568898"/>
    <lineage>
        <taxon>Bacteria</taxon>
        <taxon>Pseudomonadati</taxon>
        <taxon>Pseudomonadota</taxon>
        <taxon>Alphaproteobacteria</taxon>
        <taxon>Acetobacterales</taxon>
        <taxon>Roseomonadaceae</taxon>
        <taxon>Roseomonas</taxon>
    </lineage>
</organism>
<dbReference type="RefSeq" id="WP_109516943.1">
    <property type="nucleotide sequence ID" value="NZ_PDOA01000005.1"/>
</dbReference>
<keyword evidence="2" id="KW-1185">Reference proteome</keyword>
<sequence>MTDAPHPDVVALRRDVTGRYALFIRTDMPAGCLLPWHLAVLDAGDGTQATLRLGLDENSGPGGAWSARDIAGVAQQRQMAEARRKPSLMALQSADHLGKAVEALGARPGQGMAAPLSFRPGDGPSPYPWDIAQRGGATRSPIILSSDPAGRSPGIIASLLLLVLDQTLIDAALARPADSLIALASSHATTALRCEVARRQHQA</sequence>
<reference evidence="2" key="1">
    <citation type="submission" date="2017-10" db="EMBL/GenBank/DDBJ databases">
        <authorList>
            <person name="Toshchakov S.V."/>
            <person name="Goeva M.A."/>
        </authorList>
    </citation>
    <scope>NUCLEOTIDE SEQUENCE [LARGE SCALE GENOMIC DNA]</scope>
    <source>
        <strain evidence="2">JR1/69-1-13</strain>
    </source>
</reference>
<dbReference type="Proteomes" id="UP000245048">
    <property type="component" value="Unassembled WGS sequence"/>
</dbReference>